<dbReference type="Gene3D" id="3.40.50.150">
    <property type="entry name" value="Vaccinia Virus protein VP39"/>
    <property type="match status" value="1"/>
</dbReference>
<name>A0A917U224_9ACTN</name>
<dbReference type="AlphaFoldDB" id="A0A917U224"/>
<feature type="domain" description="Methyltransferase type 11" evidence="1">
    <location>
        <begin position="57"/>
        <end position="154"/>
    </location>
</feature>
<reference evidence="2" key="2">
    <citation type="submission" date="2020-09" db="EMBL/GenBank/DDBJ databases">
        <authorList>
            <person name="Sun Q."/>
            <person name="Zhou Y."/>
        </authorList>
    </citation>
    <scope>NUCLEOTIDE SEQUENCE</scope>
    <source>
        <strain evidence="2">CGMCC 4.7312</strain>
    </source>
</reference>
<organism evidence="2 3">
    <name type="scientific">Micromonospora sonchi</name>
    <dbReference type="NCBI Taxonomy" id="1763543"/>
    <lineage>
        <taxon>Bacteria</taxon>
        <taxon>Bacillati</taxon>
        <taxon>Actinomycetota</taxon>
        <taxon>Actinomycetes</taxon>
        <taxon>Micromonosporales</taxon>
        <taxon>Micromonosporaceae</taxon>
        <taxon>Micromonospora</taxon>
    </lineage>
</organism>
<gene>
    <name evidence="2" type="ORF">GCM10011608_41510</name>
</gene>
<dbReference type="PANTHER" id="PTHR43861:SF1">
    <property type="entry name" value="TRANS-ACONITATE 2-METHYLTRANSFERASE"/>
    <property type="match status" value="1"/>
</dbReference>
<dbReference type="Pfam" id="PF08241">
    <property type="entry name" value="Methyltransf_11"/>
    <property type="match status" value="1"/>
</dbReference>
<comment type="caution">
    <text evidence="2">The sequence shown here is derived from an EMBL/GenBank/DDBJ whole genome shotgun (WGS) entry which is preliminary data.</text>
</comment>
<dbReference type="InterPro" id="IPR029063">
    <property type="entry name" value="SAM-dependent_MTases_sf"/>
</dbReference>
<reference evidence="2" key="1">
    <citation type="journal article" date="2014" name="Int. J. Syst. Evol. Microbiol.">
        <title>Complete genome sequence of Corynebacterium casei LMG S-19264T (=DSM 44701T), isolated from a smear-ripened cheese.</title>
        <authorList>
            <consortium name="US DOE Joint Genome Institute (JGI-PGF)"/>
            <person name="Walter F."/>
            <person name="Albersmeier A."/>
            <person name="Kalinowski J."/>
            <person name="Ruckert C."/>
        </authorList>
    </citation>
    <scope>NUCLEOTIDE SEQUENCE</scope>
    <source>
        <strain evidence="2">CGMCC 4.7312</strain>
    </source>
</reference>
<keyword evidence="3" id="KW-1185">Reference proteome</keyword>
<dbReference type="RefSeq" id="WP_189046872.1">
    <property type="nucleotide sequence ID" value="NZ_BMNB01000021.1"/>
</dbReference>
<sequence>MTVVQFDPAGFKAEQRDTWNAVSGGWEFWRDRYERAAAPVTAWLLRAAGLRPGHRVLDVGCGTGEPAISAGRLVATTGRVLGIDLAPEMVRRARMAAAGLDHPIDFVESDVESLDLPPHSMDAVLSRWGLMFAVDRHRMLSDLCRLLTPGGVLAAAVWDAPAANPMTALAFRALGAELPGPPPQRPGPFSMCDATRTREELVAAGFVEITIESVPVSMRFASVDEYLQYARDVTPPGLLRAVRQHLGGDGERAGWDRLAEAAAGYADGEGIVCLPGSALCLRARGAPDGATPGRTG</sequence>
<dbReference type="Proteomes" id="UP000608890">
    <property type="component" value="Unassembled WGS sequence"/>
</dbReference>
<dbReference type="GO" id="GO:0008757">
    <property type="term" value="F:S-adenosylmethionine-dependent methyltransferase activity"/>
    <property type="evidence" value="ECO:0007669"/>
    <property type="project" value="InterPro"/>
</dbReference>
<evidence type="ECO:0000313" key="2">
    <source>
        <dbReference type="EMBL" id="GGM52325.1"/>
    </source>
</evidence>
<evidence type="ECO:0000259" key="1">
    <source>
        <dbReference type="Pfam" id="PF08241"/>
    </source>
</evidence>
<accession>A0A917U224</accession>
<dbReference type="EMBL" id="BMNB01000021">
    <property type="protein sequence ID" value="GGM52325.1"/>
    <property type="molecule type" value="Genomic_DNA"/>
</dbReference>
<dbReference type="PANTHER" id="PTHR43861">
    <property type="entry name" value="TRANS-ACONITATE 2-METHYLTRANSFERASE-RELATED"/>
    <property type="match status" value="1"/>
</dbReference>
<evidence type="ECO:0000313" key="3">
    <source>
        <dbReference type="Proteomes" id="UP000608890"/>
    </source>
</evidence>
<proteinExistence type="predicted"/>
<protein>
    <recommendedName>
        <fullName evidence="1">Methyltransferase type 11 domain-containing protein</fullName>
    </recommendedName>
</protein>
<dbReference type="CDD" id="cd02440">
    <property type="entry name" value="AdoMet_MTases"/>
    <property type="match status" value="1"/>
</dbReference>
<dbReference type="InterPro" id="IPR013216">
    <property type="entry name" value="Methyltransf_11"/>
</dbReference>
<dbReference type="SUPFAM" id="SSF53335">
    <property type="entry name" value="S-adenosyl-L-methionine-dependent methyltransferases"/>
    <property type="match status" value="1"/>
</dbReference>